<keyword evidence="7" id="KW-1185">Reference proteome</keyword>
<dbReference type="GO" id="GO:0046872">
    <property type="term" value="F:metal ion binding"/>
    <property type="evidence" value="ECO:0007669"/>
    <property type="project" value="UniProtKB-KW"/>
</dbReference>
<dbReference type="PANTHER" id="PTHR35889">
    <property type="entry name" value="CYCLOINULO-OLIGOSACCHARIDE FRUCTANOTRANSFERASE-RELATED"/>
    <property type="match status" value="1"/>
</dbReference>
<protein>
    <submittedName>
        <fullName evidence="6">Uncharacterized protein DUF1549</fullName>
    </submittedName>
</protein>
<keyword evidence="3" id="KW-0349">Heme</keyword>
<evidence type="ECO:0000256" key="3">
    <source>
        <dbReference type="PROSITE-ProRule" id="PRU00433"/>
    </source>
</evidence>
<dbReference type="Proteomes" id="UP000253426">
    <property type="component" value="Unassembled WGS sequence"/>
</dbReference>
<comment type="caution">
    <text evidence="6">The sequence shown here is derived from an EMBL/GenBank/DDBJ whole genome shotgun (WGS) entry which is preliminary data.</text>
</comment>
<dbReference type="GO" id="GO:0020037">
    <property type="term" value="F:heme binding"/>
    <property type="evidence" value="ECO:0007669"/>
    <property type="project" value="InterPro"/>
</dbReference>
<dbReference type="PANTHER" id="PTHR35889:SF3">
    <property type="entry name" value="F-BOX DOMAIN-CONTAINING PROTEIN"/>
    <property type="match status" value="1"/>
</dbReference>
<feature type="domain" description="Cytochrome c" evidence="5">
    <location>
        <begin position="239"/>
        <end position="396"/>
    </location>
</feature>
<feature type="chain" id="PRO_5016578742" evidence="4">
    <location>
        <begin position="32"/>
        <end position="631"/>
    </location>
</feature>
<evidence type="ECO:0000313" key="7">
    <source>
        <dbReference type="Proteomes" id="UP000253426"/>
    </source>
</evidence>
<proteinExistence type="predicted"/>
<gene>
    <name evidence="6" type="ORF">DES53_11181</name>
</gene>
<dbReference type="RefSeq" id="WP_113961018.1">
    <property type="nucleotide sequence ID" value="NZ_QNRR01000011.1"/>
</dbReference>
<keyword evidence="1 3" id="KW-0479">Metal-binding</keyword>
<dbReference type="AlphaFoldDB" id="A0A366H8X0"/>
<evidence type="ECO:0000256" key="2">
    <source>
        <dbReference type="ARBA" id="ARBA00023004"/>
    </source>
</evidence>
<feature type="signal peptide" evidence="4">
    <location>
        <begin position="1"/>
        <end position="31"/>
    </location>
</feature>
<dbReference type="GO" id="GO:0009055">
    <property type="term" value="F:electron transfer activity"/>
    <property type="evidence" value="ECO:0007669"/>
    <property type="project" value="InterPro"/>
</dbReference>
<dbReference type="OrthoDB" id="175422at2"/>
<keyword evidence="2 3" id="KW-0408">Iron</keyword>
<reference evidence="6 7" key="1">
    <citation type="submission" date="2018-06" db="EMBL/GenBank/DDBJ databases">
        <title>Genomic Encyclopedia of Type Strains, Phase IV (KMG-IV): sequencing the most valuable type-strain genomes for metagenomic binning, comparative biology and taxonomic classification.</title>
        <authorList>
            <person name="Goeker M."/>
        </authorList>
    </citation>
    <scope>NUCLEOTIDE SEQUENCE [LARGE SCALE GENOMIC DNA]</scope>
    <source>
        <strain evidence="6 7">DSM 25532</strain>
    </source>
</reference>
<organism evidence="6 7">
    <name type="scientific">Roseimicrobium gellanilyticum</name>
    <dbReference type="NCBI Taxonomy" id="748857"/>
    <lineage>
        <taxon>Bacteria</taxon>
        <taxon>Pseudomonadati</taxon>
        <taxon>Verrucomicrobiota</taxon>
        <taxon>Verrucomicrobiia</taxon>
        <taxon>Verrucomicrobiales</taxon>
        <taxon>Verrucomicrobiaceae</taxon>
        <taxon>Roseimicrobium</taxon>
    </lineage>
</organism>
<dbReference type="EMBL" id="QNRR01000011">
    <property type="protein sequence ID" value="RBP38563.1"/>
    <property type="molecule type" value="Genomic_DNA"/>
</dbReference>
<dbReference type="Pfam" id="PF07587">
    <property type="entry name" value="PSD1"/>
    <property type="match status" value="1"/>
</dbReference>
<dbReference type="PROSITE" id="PS51007">
    <property type="entry name" value="CYTC"/>
    <property type="match status" value="1"/>
</dbReference>
<dbReference type="InterPro" id="IPR009056">
    <property type="entry name" value="Cyt_c-like_dom"/>
</dbReference>
<sequence length="631" mass="70260">MNRRTVSFTTLTRAMILPCALLSLHGPPALSARAIRASADPVKDEPVITEKDRQHWAFVPLSTPVLPTVAHQGVIRNEVDRFVEAELEKVGLKLLPQADAATLLRRVTFDLIGLPPAEAEVAAFVANPSDDAYAAYVDRLLASPQYGEAAAQPWLDLARFAETDGFEHDIERKHAWKYRDWVISALNRDMPFDAFVRHQIAGDKMEGGEAAATGFLLSGPDMPDINNQDERRHFVLNDMTSTVGSVFLGLTMSCAQCHDHPYDAVSQADFYRLRAFFDVLPPIARDRQLGPEMREADGPRPVSHAYVRGDVRRAGPEVQPGYPRIANPRGEVAGGSREALADWLATKDNALFLRVAVNRLWQQHFGKGLVVSASDFGKQGDKPTNAELLDWLAMELPRQGWSLKKMHRMIVLSATYRQQSVGKGAAWESALAKDPENNLYSRMPRKRLTGEAIRDAMLYTSDHLNPKAGGPSVRLPLPLEVRNNLLKKQREDVTKDPTEHARRSVYTFSRRNLRYPLFDLFDRPDALISCARRGESTTAPQALLLFNSEVSQETARELAKKVMSESGGDSAPEMLVKVTSRVLLSREPTKEELAVGAAFLQKHTAHTETLQQALTDYCLAVLNSNAFVWVD</sequence>
<keyword evidence="4" id="KW-0732">Signal</keyword>
<evidence type="ECO:0000313" key="6">
    <source>
        <dbReference type="EMBL" id="RBP38563.1"/>
    </source>
</evidence>
<evidence type="ECO:0000256" key="1">
    <source>
        <dbReference type="ARBA" id="ARBA00022723"/>
    </source>
</evidence>
<evidence type="ECO:0000256" key="4">
    <source>
        <dbReference type="SAM" id="SignalP"/>
    </source>
</evidence>
<accession>A0A366H8X0</accession>
<evidence type="ECO:0000259" key="5">
    <source>
        <dbReference type="PROSITE" id="PS51007"/>
    </source>
</evidence>
<name>A0A366H8X0_9BACT</name>
<dbReference type="InterPro" id="IPR022655">
    <property type="entry name" value="DUF1553"/>
</dbReference>
<dbReference type="Pfam" id="PF07583">
    <property type="entry name" value="PSCyt2"/>
    <property type="match status" value="1"/>
</dbReference>
<dbReference type="InterPro" id="IPR011444">
    <property type="entry name" value="DUF1549"/>
</dbReference>